<dbReference type="PROSITE" id="PS50977">
    <property type="entry name" value="HTH_TETR_2"/>
    <property type="match status" value="1"/>
</dbReference>
<dbReference type="PANTHER" id="PTHR30055">
    <property type="entry name" value="HTH-TYPE TRANSCRIPTIONAL REGULATOR RUTR"/>
    <property type="match status" value="1"/>
</dbReference>
<dbReference type="RefSeq" id="WP_376999084.1">
    <property type="nucleotide sequence ID" value="NZ_JBHSQE010000001.1"/>
</dbReference>
<dbReference type="SUPFAM" id="SSF46689">
    <property type="entry name" value="Homeodomain-like"/>
    <property type="match status" value="1"/>
</dbReference>
<accession>A0ABW1QA58</accession>
<name>A0ABW1QA58_9CORY</name>
<sequence>MSTSAKPYHHGDLRAALIRAAVDMLEEGENYSLRAVARRTGVSPTAPYRHFPDREALDTAVAGEGFTDLHGALSATLDAAPDSADPVEVMAELGVTYVEFARRRPAVFRLMFADGCGSGNGSADRLHALLEQALSRLFPARSTPELCTGLWGLAHGLAFLHLARADADTDTTAHVRAAVAAVLRL</sequence>
<gene>
    <name evidence="6" type="ORF">ACFPUZ_01245</name>
</gene>
<evidence type="ECO:0000259" key="5">
    <source>
        <dbReference type="PROSITE" id="PS50977"/>
    </source>
</evidence>
<feature type="domain" description="HTH tetR-type" evidence="5">
    <location>
        <begin position="11"/>
        <end position="69"/>
    </location>
</feature>
<dbReference type="Proteomes" id="UP001596244">
    <property type="component" value="Unassembled WGS sequence"/>
</dbReference>
<dbReference type="InterPro" id="IPR001647">
    <property type="entry name" value="HTH_TetR"/>
</dbReference>
<keyword evidence="3" id="KW-0804">Transcription</keyword>
<dbReference type="SUPFAM" id="SSF48498">
    <property type="entry name" value="Tetracyclin repressor-like, C-terminal domain"/>
    <property type="match status" value="1"/>
</dbReference>
<proteinExistence type="predicted"/>
<keyword evidence="7" id="KW-1185">Reference proteome</keyword>
<dbReference type="PANTHER" id="PTHR30055:SF220">
    <property type="entry name" value="TETR-FAMILY REGULATORY PROTEIN"/>
    <property type="match status" value="1"/>
</dbReference>
<reference evidence="7" key="1">
    <citation type="journal article" date="2019" name="Int. J. Syst. Evol. Microbiol.">
        <title>The Global Catalogue of Microorganisms (GCM) 10K type strain sequencing project: providing services to taxonomists for standard genome sequencing and annotation.</title>
        <authorList>
            <consortium name="The Broad Institute Genomics Platform"/>
            <consortium name="The Broad Institute Genome Sequencing Center for Infectious Disease"/>
            <person name="Wu L."/>
            <person name="Ma J."/>
        </authorList>
    </citation>
    <scope>NUCLEOTIDE SEQUENCE [LARGE SCALE GENOMIC DNA]</scope>
    <source>
        <strain evidence="7">CCUG 51943</strain>
    </source>
</reference>
<evidence type="ECO:0000313" key="7">
    <source>
        <dbReference type="Proteomes" id="UP001596244"/>
    </source>
</evidence>
<dbReference type="InterPro" id="IPR009057">
    <property type="entry name" value="Homeodomain-like_sf"/>
</dbReference>
<evidence type="ECO:0000256" key="2">
    <source>
        <dbReference type="ARBA" id="ARBA00023125"/>
    </source>
</evidence>
<dbReference type="Pfam" id="PF00440">
    <property type="entry name" value="TetR_N"/>
    <property type="match status" value="1"/>
</dbReference>
<dbReference type="InterPro" id="IPR050109">
    <property type="entry name" value="HTH-type_TetR-like_transc_reg"/>
</dbReference>
<protein>
    <submittedName>
        <fullName evidence="6">TetR/AcrR family transcriptional regulator</fullName>
    </submittedName>
</protein>
<evidence type="ECO:0000256" key="3">
    <source>
        <dbReference type="ARBA" id="ARBA00023163"/>
    </source>
</evidence>
<evidence type="ECO:0000313" key="6">
    <source>
        <dbReference type="EMBL" id="MFC6145435.1"/>
    </source>
</evidence>
<dbReference type="Gene3D" id="1.10.357.10">
    <property type="entry name" value="Tetracycline Repressor, domain 2"/>
    <property type="match status" value="1"/>
</dbReference>
<keyword evidence="2 4" id="KW-0238">DNA-binding</keyword>
<dbReference type="EMBL" id="JBHSQE010000001">
    <property type="protein sequence ID" value="MFC6145435.1"/>
    <property type="molecule type" value="Genomic_DNA"/>
</dbReference>
<comment type="caution">
    <text evidence="6">The sequence shown here is derived from an EMBL/GenBank/DDBJ whole genome shotgun (WGS) entry which is preliminary data.</text>
</comment>
<dbReference type="Pfam" id="PF13305">
    <property type="entry name" value="TetR_C_33"/>
    <property type="match status" value="1"/>
</dbReference>
<keyword evidence="1" id="KW-0805">Transcription regulation</keyword>
<evidence type="ECO:0000256" key="4">
    <source>
        <dbReference type="PROSITE-ProRule" id="PRU00335"/>
    </source>
</evidence>
<feature type="DNA-binding region" description="H-T-H motif" evidence="4">
    <location>
        <begin position="32"/>
        <end position="51"/>
    </location>
</feature>
<evidence type="ECO:0000256" key="1">
    <source>
        <dbReference type="ARBA" id="ARBA00023015"/>
    </source>
</evidence>
<dbReference type="InterPro" id="IPR036271">
    <property type="entry name" value="Tet_transcr_reg_TetR-rel_C_sf"/>
</dbReference>
<dbReference type="InterPro" id="IPR025996">
    <property type="entry name" value="MT1864/Rv1816-like_C"/>
</dbReference>
<organism evidence="6 7">
    <name type="scientific">Corynebacterium nasicanis</name>
    <dbReference type="NCBI Taxonomy" id="1448267"/>
    <lineage>
        <taxon>Bacteria</taxon>
        <taxon>Bacillati</taxon>
        <taxon>Actinomycetota</taxon>
        <taxon>Actinomycetes</taxon>
        <taxon>Mycobacteriales</taxon>
        <taxon>Corynebacteriaceae</taxon>
        <taxon>Corynebacterium</taxon>
    </lineage>
</organism>